<feature type="region of interest" description="Disordered" evidence="14">
    <location>
        <begin position="561"/>
        <end position="607"/>
    </location>
</feature>
<feature type="region of interest" description="Disordered" evidence="14">
    <location>
        <begin position="87"/>
        <end position="119"/>
    </location>
</feature>
<evidence type="ECO:0000313" key="18">
    <source>
        <dbReference type="Proteomes" id="UP000053599"/>
    </source>
</evidence>
<dbReference type="Gene3D" id="3.30.1370.50">
    <property type="entry name" value="R3H-like domain"/>
    <property type="match status" value="1"/>
</dbReference>
<feature type="region of interest" description="Disordered" evidence="14">
    <location>
        <begin position="478"/>
        <end position="506"/>
    </location>
</feature>
<keyword evidence="6" id="KW-0378">Hydrolase</keyword>
<dbReference type="GO" id="GO:0071014">
    <property type="term" value="C:post-mRNA release spliceosomal complex"/>
    <property type="evidence" value="ECO:0007669"/>
    <property type="project" value="UniProtKB-ARBA"/>
</dbReference>
<dbReference type="GO" id="GO:0005737">
    <property type="term" value="C:cytoplasm"/>
    <property type="evidence" value="ECO:0007669"/>
    <property type="project" value="UniProtKB-SubCell"/>
</dbReference>
<dbReference type="PANTHER" id="PTHR23003">
    <property type="entry name" value="RNA RECOGNITION MOTIF RRM DOMAIN CONTAINING PROTEIN"/>
    <property type="match status" value="1"/>
</dbReference>
<dbReference type="PROSITE" id="PS50102">
    <property type="entry name" value="RRM"/>
    <property type="match status" value="1"/>
</dbReference>
<evidence type="ECO:0000259" key="15">
    <source>
        <dbReference type="PROSITE" id="PS50102"/>
    </source>
</evidence>
<dbReference type="GO" id="GO:0004386">
    <property type="term" value="F:helicase activity"/>
    <property type="evidence" value="ECO:0007669"/>
    <property type="project" value="UniProtKB-KW"/>
</dbReference>
<dbReference type="InterPro" id="IPR000504">
    <property type="entry name" value="RRM_dom"/>
</dbReference>
<accession>A0A0D1ZHJ9</accession>
<comment type="subunit">
    <text evidence="12">Interacts with csx1.</text>
</comment>
<evidence type="ECO:0000256" key="10">
    <source>
        <dbReference type="ARBA" id="ARBA00023242"/>
    </source>
</evidence>
<evidence type="ECO:0000256" key="4">
    <source>
        <dbReference type="ARBA" id="ARBA00022553"/>
    </source>
</evidence>
<feature type="compositionally biased region" description="Gly residues" evidence="14">
    <location>
        <begin position="90"/>
        <end position="104"/>
    </location>
</feature>
<feature type="region of interest" description="Disordered" evidence="14">
    <location>
        <begin position="255"/>
        <end position="306"/>
    </location>
</feature>
<evidence type="ECO:0000256" key="12">
    <source>
        <dbReference type="ARBA" id="ARBA00062407"/>
    </source>
</evidence>
<feature type="region of interest" description="Disordered" evidence="14">
    <location>
        <begin position="135"/>
        <end position="162"/>
    </location>
</feature>
<dbReference type="Pfam" id="PF00076">
    <property type="entry name" value="RRM_1"/>
    <property type="match status" value="1"/>
</dbReference>
<dbReference type="STRING" id="1016849.A0A0D1ZHJ9"/>
<comment type="function">
    <text evidence="11">Regulates global gene expression after oxidative stress. Interacts and stabilizes mRNAs and may regulate their transition between different cytoplasmic components after oxidative stress.</text>
</comment>
<evidence type="ECO:0000256" key="8">
    <source>
        <dbReference type="ARBA" id="ARBA00022840"/>
    </source>
</evidence>
<dbReference type="SUPFAM" id="SSF82708">
    <property type="entry name" value="R3H domain"/>
    <property type="match status" value="1"/>
</dbReference>
<keyword evidence="9 13" id="KW-0694">RNA-binding</keyword>
<dbReference type="CDD" id="cd02639">
    <property type="entry name" value="R3H_RRM"/>
    <property type="match status" value="1"/>
</dbReference>
<dbReference type="SMART" id="SM00393">
    <property type="entry name" value="R3H"/>
    <property type="match status" value="1"/>
</dbReference>
<keyword evidence="10" id="KW-0539">Nucleus</keyword>
<dbReference type="OrthoDB" id="434258at2759"/>
<dbReference type="InterPro" id="IPR034069">
    <property type="entry name" value="R3H_Cip2"/>
</dbReference>
<evidence type="ECO:0000256" key="11">
    <source>
        <dbReference type="ARBA" id="ARBA00055199"/>
    </source>
</evidence>
<protein>
    <submittedName>
        <fullName evidence="17">RNA-binding protein PIN4</fullName>
    </submittedName>
</protein>
<keyword evidence="7" id="KW-0347">Helicase</keyword>
<dbReference type="FunFam" id="3.30.1370.50:FF:000002">
    <property type="entry name" value="Immunoglobulin mu DNA-binding protein 2"/>
    <property type="match status" value="1"/>
</dbReference>
<keyword evidence="4" id="KW-0597">Phosphoprotein</keyword>
<feature type="domain" description="RRM" evidence="15">
    <location>
        <begin position="169"/>
        <end position="247"/>
    </location>
</feature>
<dbReference type="InterPro" id="IPR036867">
    <property type="entry name" value="R3H_dom_sf"/>
</dbReference>
<evidence type="ECO:0000256" key="1">
    <source>
        <dbReference type="ARBA" id="ARBA00004123"/>
    </source>
</evidence>
<proteinExistence type="predicted"/>
<dbReference type="GO" id="GO:0016787">
    <property type="term" value="F:hydrolase activity"/>
    <property type="evidence" value="ECO:0007669"/>
    <property type="project" value="UniProtKB-KW"/>
</dbReference>
<dbReference type="CDD" id="cd12253">
    <property type="entry name" value="RRM_PIN4_like"/>
    <property type="match status" value="1"/>
</dbReference>
<evidence type="ECO:0000256" key="13">
    <source>
        <dbReference type="PROSITE-ProRule" id="PRU00176"/>
    </source>
</evidence>
<evidence type="ECO:0000256" key="5">
    <source>
        <dbReference type="ARBA" id="ARBA00022741"/>
    </source>
</evidence>
<dbReference type="PROSITE" id="PS51061">
    <property type="entry name" value="R3H"/>
    <property type="match status" value="1"/>
</dbReference>
<dbReference type="InterPro" id="IPR001374">
    <property type="entry name" value="R3H_dom"/>
</dbReference>
<sequence length="607" mass="66258">MMATFSNASEAFYDDMSGTSPRAFRNPQMGRQGRSDGYGGINPPMFANEPSVPSMRFDNMRDAFGAPMQNPSGGNVHFPYDPGAAQTWASGGGPPQSFGNGMGGMPQNSNYGPSRTVKPSRGRAAISNLWYDQPGQLQQQSQHPTIVGPRGPPSGRNDPHEDDDELIPTAIVIKNIPFAVKKEQLVQLMVDMNLPLPYAFNYHFDNGVFRGLAFANFTSPQETEQVIQALNHMDLSGRKLRVEYKKMLPLQERERIEREKRERRGQLEEQHRPVQQQTQLHNQLSLSSIPRDTPSPLSVRGGKPDIDMNDPKTLEFYTDMTLFKRDTSREVLIFPPTLEPHHRRVVHTLAHHMGLAHSSRGSGEQRQVHIHRPGPGSNISPPLPGAFGPDGLRQTLGRSSTADFSEGRPYEGPVFNTLRGQASVGLLDVDANAYGRVADNNLRNAKSFADLRSWSPSPVPSSASFPAALQTNGARLQALNDPAGSNNTPTVTPTASSNPGPGANRDEPFLISGFSNLTINNNGNQTSPRRQRSFFGNGAEWNDNQSYQATAPIGSKRTVSIGPDNGSQNANPMRQSRGPGANNAIGFRRQNGRGSDELRAAASAIAE</sequence>
<dbReference type="InterPro" id="IPR035979">
    <property type="entry name" value="RBD_domain_sf"/>
</dbReference>
<feature type="compositionally biased region" description="Polar residues" evidence="14">
    <location>
        <begin position="483"/>
        <end position="499"/>
    </location>
</feature>
<dbReference type="InterPro" id="IPR012677">
    <property type="entry name" value="Nucleotide-bd_a/b_plait_sf"/>
</dbReference>
<dbReference type="FunFam" id="3.30.70.330:FF:000183">
    <property type="entry name" value="R3H domain containing protein"/>
    <property type="match status" value="1"/>
</dbReference>
<dbReference type="AlphaFoldDB" id="A0A0D1ZHJ9"/>
<dbReference type="InterPro" id="IPR050374">
    <property type="entry name" value="RRT5_SRSF_SR"/>
</dbReference>
<evidence type="ECO:0000256" key="3">
    <source>
        <dbReference type="ARBA" id="ARBA00022490"/>
    </source>
</evidence>
<evidence type="ECO:0000256" key="6">
    <source>
        <dbReference type="ARBA" id="ARBA00022801"/>
    </source>
</evidence>
<comment type="subcellular location">
    <subcellularLocation>
        <location evidence="2">Cytoplasm</location>
    </subcellularLocation>
    <subcellularLocation>
        <location evidence="1">Nucleus</location>
    </subcellularLocation>
</comment>
<evidence type="ECO:0000256" key="7">
    <source>
        <dbReference type="ARBA" id="ARBA00022806"/>
    </source>
</evidence>
<evidence type="ECO:0000256" key="9">
    <source>
        <dbReference type="ARBA" id="ARBA00022884"/>
    </source>
</evidence>
<evidence type="ECO:0000256" key="14">
    <source>
        <dbReference type="SAM" id="MobiDB-lite"/>
    </source>
</evidence>
<dbReference type="Pfam" id="PF01424">
    <property type="entry name" value="R3H"/>
    <property type="match status" value="1"/>
</dbReference>
<dbReference type="EMBL" id="KN846951">
    <property type="protein sequence ID" value="KIV86308.1"/>
    <property type="molecule type" value="Genomic_DNA"/>
</dbReference>
<keyword evidence="8" id="KW-0067">ATP-binding</keyword>
<keyword evidence="5" id="KW-0547">Nucleotide-binding</keyword>
<feature type="compositionally biased region" description="Basic and acidic residues" evidence="14">
    <location>
        <begin position="255"/>
        <end position="272"/>
    </location>
</feature>
<dbReference type="SUPFAM" id="SSF54928">
    <property type="entry name" value="RNA-binding domain, RBD"/>
    <property type="match status" value="1"/>
</dbReference>
<dbReference type="InterPro" id="IPR034186">
    <property type="entry name" value="PIN4-like_RRM"/>
</dbReference>
<dbReference type="PANTHER" id="PTHR23003:SF17">
    <property type="entry name" value="RNA-BINDING PROTEIN PIN4"/>
    <property type="match status" value="1"/>
</dbReference>
<dbReference type="GO" id="GO:0003729">
    <property type="term" value="F:mRNA binding"/>
    <property type="evidence" value="ECO:0007669"/>
    <property type="project" value="TreeGrafter"/>
</dbReference>
<gene>
    <name evidence="17" type="ORF">PV11_01926</name>
</gene>
<reference evidence="17 18" key="1">
    <citation type="submission" date="2015-01" db="EMBL/GenBank/DDBJ databases">
        <title>The Genome Sequence of Exophiala sideris CBS121828.</title>
        <authorList>
            <consortium name="The Broad Institute Genomics Platform"/>
            <person name="Cuomo C."/>
            <person name="de Hoog S."/>
            <person name="Gorbushina A."/>
            <person name="Stielow B."/>
            <person name="Teixiera M."/>
            <person name="Abouelleil A."/>
            <person name="Chapman S.B."/>
            <person name="Priest M."/>
            <person name="Young S.K."/>
            <person name="Wortman J."/>
            <person name="Nusbaum C."/>
            <person name="Birren B."/>
        </authorList>
    </citation>
    <scope>NUCLEOTIDE SEQUENCE [LARGE SCALE GENOMIC DNA]</scope>
    <source>
        <strain evidence="17 18">CBS 121828</strain>
    </source>
</reference>
<dbReference type="GO" id="GO:0003677">
    <property type="term" value="F:DNA binding"/>
    <property type="evidence" value="ECO:0007669"/>
    <property type="project" value="UniProtKB-ARBA"/>
</dbReference>
<dbReference type="Gene3D" id="3.30.70.330">
    <property type="match status" value="1"/>
</dbReference>
<name>A0A0D1ZHJ9_9EURO</name>
<feature type="region of interest" description="Disordered" evidence="14">
    <location>
        <begin position="1"/>
        <end position="40"/>
    </location>
</feature>
<dbReference type="SMART" id="SM00360">
    <property type="entry name" value="RRM"/>
    <property type="match status" value="1"/>
</dbReference>
<dbReference type="HOGENOM" id="CLU_022096_2_0_1"/>
<organism evidence="17 18">
    <name type="scientific">Exophiala sideris</name>
    <dbReference type="NCBI Taxonomy" id="1016849"/>
    <lineage>
        <taxon>Eukaryota</taxon>
        <taxon>Fungi</taxon>
        <taxon>Dikarya</taxon>
        <taxon>Ascomycota</taxon>
        <taxon>Pezizomycotina</taxon>
        <taxon>Eurotiomycetes</taxon>
        <taxon>Chaetothyriomycetidae</taxon>
        <taxon>Chaetothyriales</taxon>
        <taxon>Herpotrichiellaceae</taxon>
        <taxon>Exophiala</taxon>
    </lineage>
</organism>
<dbReference type="Proteomes" id="UP000053599">
    <property type="component" value="Unassembled WGS sequence"/>
</dbReference>
<feature type="compositionally biased region" description="Polar residues" evidence="14">
    <location>
        <begin position="565"/>
        <end position="574"/>
    </location>
</feature>
<evidence type="ECO:0000256" key="2">
    <source>
        <dbReference type="ARBA" id="ARBA00004496"/>
    </source>
</evidence>
<dbReference type="GO" id="GO:0005524">
    <property type="term" value="F:ATP binding"/>
    <property type="evidence" value="ECO:0007669"/>
    <property type="project" value="UniProtKB-KW"/>
</dbReference>
<feature type="domain" description="R3H" evidence="16">
    <location>
        <begin position="310"/>
        <end position="374"/>
    </location>
</feature>
<feature type="compositionally biased region" description="Polar residues" evidence="14">
    <location>
        <begin position="273"/>
        <end position="290"/>
    </location>
</feature>
<evidence type="ECO:0000259" key="16">
    <source>
        <dbReference type="PROSITE" id="PS51061"/>
    </source>
</evidence>
<feature type="region of interest" description="Disordered" evidence="14">
    <location>
        <begin position="357"/>
        <end position="388"/>
    </location>
</feature>
<keyword evidence="3" id="KW-0963">Cytoplasm</keyword>
<evidence type="ECO:0000313" key="17">
    <source>
        <dbReference type="EMBL" id="KIV86308.1"/>
    </source>
</evidence>